<dbReference type="OrthoDB" id="573503at2"/>
<gene>
    <name evidence="1" type="ORF">Cha6605_5285</name>
</gene>
<keyword evidence="2" id="KW-1185">Reference proteome</keyword>
<protein>
    <submittedName>
        <fullName evidence="1">Uncharacterized protein</fullName>
    </submittedName>
</protein>
<dbReference type="AlphaFoldDB" id="K9UNC2"/>
<dbReference type="STRING" id="1173020.Cha6605_5285"/>
<reference evidence="1 2" key="1">
    <citation type="submission" date="2012-05" db="EMBL/GenBank/DDBJ databases">
        <title>Finished chromosome of genome of Chamaesiphon sp. PCC 6605.</title>
        <authorList>
            <consortium name="US DOE Joint Genome Institute"/>
            <person name="Gugger M."/>
            <person name="Coursin T."/>
            <person name="Rippka R."/>
            <person name="Tandeau De Marsac N."/>
            <person name="Huntemann M."/>
            <person name="Wei C.-L."/>
            <person name="Han J."/>
            <person name="Detter J.C."/>
            <person name="Han C."/>
            <person name="Tapia R."/>
            <person name="Chen A."/>
            <person name="Kyrpides N."/>
            <person name="Mavromatis K."/>
            <person name="Markowitz V."/>
            <person name="Szeto E."/>
            <person name="Ivanova N."/>
            <person name="Pagani I."/>
            <person name="Pati A."/>
            <person name="Goodwin L."/>
            <person name="Nordberg H.P."/>
            <person name="Cantor M.N."/>
            <person name="Hua S.X."/>
            <person name="Woyke T."/>
            <person name="Kerfeld C.A."/>
        </authorList>
    </citation>
    <scope>NUCLEOTIDE SEQUENCE [LARGE SCALE GENOMIC DNA]</scope>
    <source>
        <strain evidence="2">ATCC 27169 / PCC 6605</strain>
    </source>
</reference>
<dbReference type="Proteomes" id="UP000010366">
    <property type="component" value="Chromosome"/>
</dbReference>
<dbReference type="eggNOG" id="ENOG5033DUQ">
    <property type="taxonomic scope" value="Bacteria"/>
</dbReference>
<accession>K9UNC2</accession>
<dbReference type="PATRIC" id="fig|1173020.3.peg.6061"/>
<proteinExistence type="predicted"/>
<name>K9UNC2_CHAP6</name>
<dbReference type="EMBL" id="CP003600">
    <property type="protein sequence ID" value="AFY96173.1"/>
    <property type="molecule type" value="Genomic_DNA"/>
</dbReference>
<evidence type="ECO:0000313" key="2">
    <source>
        <dbReference type="Proteomes" id="UP000010366"/>
    </source>
</evidence>
<evidence type="ECO:0000313" key="1">
    <source>
        <dbReference type="EMBL" id="AFY96173.1"/>
    </source>
</evidence>
<sequence length="62" mass="6934">MNNSSSTPTNDTSVWTSLKQAIAASSGFQHWASQLSTLEQSNLNLDARVQRYLRETLETLAY</sequence>
<dbReference type="HOGENOM" id="CLU_182787_1_0_3"/>
<dbReference type="KEGG" id="cmp:Cha6605_5285"/>
<dbReference type="RefSeq" id="WP_015162257.1">
    <property type="nucleotide sequence ID" value="NC_019697.1"/>
</dbReference>
<organism evidence="1 2">
    <name type="scientific">Chamaesiphon minutus (strain ATCC 27169 / PCC 6605)</name>
    <dbReference type="NCBI Taxonomy" id="1173020"/>
    <lineage>
        <taxon>Bacteria</taxon>
        <taxon>Bacillati</taxon>
        <taxon>Cyanobacteriota</taxon>
        <taxon>Cyanophyceae</taxon>
        <taxon>Gomontiellales</taxon>
        <taxon>Chamaesiphonaceae</taxon>
        <taxon>Chamaesiphon</taxon>
    </lineage>
</organism>